<comment type="caution">
    <text evidence="1">The sequence shown here is derived from an EMBL/GenBank/DDBJ whole genome shotgun (WGS) entry which is preliminary data.</text>
</comment>
<name>A0A069Q3H4_9BURK</name>
<organism evidence="1 2">
    <name type="scientific">Caballeronia glathei</name>
    <dbReference type="NCBI Taxonomy" id="60547"/>
    <lineage>
        <taxon>Bacteria</taxon>
        <taxon>Pseudomonadati</taxon>
        <taxon>Pseudomonadota</taxon>
        <taxon>Betaproteobacteria</taxon>
        <taxon>Burkholderiales</taxon>
        <taxon>Burkholderiaceae</taxon>
        <taxon>Caballeronia</taxon>
    </lineage>
</organism>
<dbReference type="EMBL" id="JFHC01000003">
    <property type="protein sequence ID" value="KDR44341.1"/>
    <property type="molecule type" value="Genomic_DNA"/>
</dbReference>
<evidence type="ECO:0008006" key="3">
    <source>
        <dbReference type="Google" id="ProtNLM"/>
    </source>
</evidence>
<accession>A0A069Q3H4</accession>
<sequence>MPGHAVRSFALSRTSITSLTGSRQTDSLTTFARPANCQTAQVGKRATAKERGMTDIRCALLDGDRTTTGGVLIGTDNSTHHGTRMAVRGDFATCPACKTGGLVFNDCDPSFTLMGKDILVEGARVHCKCPTKPRVLASQNIFTIQVNRGGSHALMQPLFGPSDNGAQSSNESDEVIEQYFELVDAKTGRPEEGYRHDLFCDGRRVNQDASFGGRSAVVGGRVAMSIVLWLDKSRGVSHDGSPEGVSPHF</sequence>
<proteinExistence type="predicted"/>
<protein>
    <recommendedName>
        <fullName evidence="3">PAAR repeat-containing protein</fullName>
    </recommendedName>
</protein>
<reference evidence="1 2" key="1">
    <citation type="submission" date="2014-03" db="EMBL/GenBank/DDBJ databases">
        <title>Draft Genome Sequences of Four Burkholderia Strains.</title>
        <authorList>
            <person name="Liu X.Y."/>
            <person name="Li C.X."/>
            <person name="Xu J.H."/>
        </authorList>
    </citation>
    <scope>NUCLEOTIDE SEQUENCE [LARGE SCALE GENOMIC DNA]</scope>
    <source>
        <strain evidence="1 2">DSM 50014</strain>
    </source>
</reference>
<dbReference type="Proteomes" id="UP000027466">
    <property type="component" value="Unassembled WGS sequence"/>
</dbReference>
<dbReference type="STRING" id="60547.GCA_000751215_04346"/>
<keyword evidence="2" id="KW-1185">Reference proteome</keyword>
<dbReference type="Pfam" id="PF05488">
    <property type="entry name" value="PAAR_motif"/>
    <property type="match status" value="1"/>
</dbReference>
<dbReference type="CDD" id="cd14744">
    <property type="entry name" value="PAAR_CT_2"/>
    <property type="match status" value="1"/>
</dbReference>
<dbReference type="InterPro" id="IPR008727">
    <property type="entry name" value="PAAR_motif"/>
</dbReference>
<evidence type="ECO:0000313" key="2">
    <source>
        <dbReference type="Proteomes" id="UP000027466"/>
    </source>
</evidence>
<evidence type="ECO:0000313" key="1">
    <source>
        <dbReference type="EMBL" id="KDR44341.1"/>
    </source>
</evidence>
<dbReference type="AlphaFoldDB" id="A0A069Q3H4"/>
<gene>
    <name evidence="1" type="ORF">BG61_19360</name>
</gene>